<dbReference type="AlphaFoldDB" id="M7MV20"/>
<evidence type="ECO:0000313" key="7">
    <source>
        <dbReference type="EMBL" id="EMQ98760.1"/>
    </source>
</evidence>
<name>M7MV20_9MICC</name>
<dbReference type="SUPFAM" id="SSF53850">
    <property type="entry name" value="Periplasmic binding protein-like II"/>
    <property type="match status" value="1"/>
</dbReference>
<comment type="similarity">
    <text evidence="2">Belongs to the bacterial solute-binding protein 5 family.</text>
</comment>
<dbReference type="InterPro" id="IPR039424">
    <property type="entry name" value="SBP_5"/>
</dbReference>
<dbReference type="PIRSF" id="PIRSF002741">
    <property type="entry name" value="MppA"/>
    <property type="match status" value="1"/>
</dbReference>
<feature type="region of interest" description="Disordered" evidence="5">
    <location>
        <begin position="1"/>
        <end position="27"/>
    </location>
</feature>
<dbReference type="GO" id="GO:1904680">
    <property type="term" value="F:peptide transmembrane transporter activity"/>
    <property type="evidence" value="ECO:0007669"/>
    <property type="project" value="TreeGrafter"/>
</dbReference>
<accession>M7MV20</accession>
<dbReference type="GO" id="GO:0043190">
    <property type="term" value="C:ATP-binding cassette (ABC) transporter complex"/>
    <property type="evidence" value="ECO:0007669"/>
    <property type="project" value="InterPro"/>
</dbReference>
<dbReference type="PATRIC" id="fig|1276920.7.peg.2193"/>
<dbReference type="PANTHER" id="PTHR30290">
    <property type="entry name" value="PERIPLASMIC BINDING COMPONENT OF ABC TRANSPORTER"/>
    <property type="match status" value="1"/>
</dbReference>
<dbReference type="eggNOG" id="COG0747">
    <property type="taxonomic scope" value="Bacteria"/>
</dbReference>
<keyword evidence="3" id="KW-0813">Transport</keyword>
<protein>
    <submittedName>
        <fullName evidence="7">Oligopeptide ABC transporter substrate-binding protein</fullName>
    </submittedName>
</protein>
<proteinExistence type="inferred from homology"/>
<evidence type="ECO:0000256" key="2">
    <source>
        <dbReference type="ARBA" id="ARBA00005695"/>
    </source>
</evidence>
<evidence type="ECO:0000256" key="1">
    <source>
        <dbReference type="ARBA" id="ARBA00004196"/>
    </source>
</evidence>
<dbReference type="InterPro" id="IPR000914">
    <property type="entry name" value="SBP_5_dom"/>
</dbReference>
<dbReference type="CDD" id="cd08492">
    <property type="entry name" value="PBP2_NikA_DppA_OppA_like_15"/>
    <property type="match status" value="1"/>
</dbReference>
<keyword evidence="4" id="KW-0732">Signal</keyword>
<comment type="caution">
    <text evidence="7">The sequence shown here is derived from an EMBL/GenBank/DDBJ whole genome shotgun (WGS) entry which is preliminary data.</text>
</comment>
<evidence type="ECO:0000259" key="6">
    <source>
        <dbReference type="Pfam" id="PF00496"/>
    </source>
</evidence>
<dbReference type="InterPro" id="IPR030678">
    <property type="entry name" value="Peptide/Ni-bd"/>
</dbReference>
<organism evidence="7 8">
    <name type="scientific">Paeniglutamicibacter gangotriensis Lz1y</name>
    <dbReference type="NCBI Taxonomy" id="1276920"/>
    <lineage>
        <taxon>Bacteria</taxon>
        <taxon>Bacillati</taxon>
        <taxon>Actinomycetota</taxon>
        <taxon>Actinomycetes</taxon>
        <taxon>Micrococcales</taxon>
        <taxon>Micrococcaceae</taxon>
        <taxon>Paeniglutamicibacter</taxon>
    </lineage>
</organism>
<dbReference type="GO" id="GO:0042597">
    <property type="term" value="C:periplasmic space"/>
    <property type="evidence" value="ECO:0007669"/>
    <property type="project" value="UniProtKB-ARBA"/>
</dbReference>
<sequence length="580" mass="63089">MKNRQPAYRAEHPSAFPPQDKGRSAQPADFKKRLPLALATVAALLALTACGGAVHADSAAGSSGEPISGGTLVYATGDTEPSCLDPIVGGGVPQALVATQYLEPLFFQDEDGEIAPWLAKSWKWSKDRLALDITVRQDVHFTDGQQLNAETIVKNVAYIKDPQTLSSTGILAVEKVASVEKISEFTARLHLSEPDNALLEHFAQVWVPIQSQKALARGAEANCLSPVGTGPFKVESWSKQQEVVLTRNEDYHTPAPTAGHTGPAYLEKIIWRFLPDHAARFAALQSDEVDVIDVLQPQNAVAAKADPALDTLIGSRPGHVVNLTLNTTEGAFTDVRVREAFVRSVDVDAALKSIFMSTVPRSNSVLSSITKFNRQNPEAYSTDVDKANRLLDEAGWTLRDAEGYRTKDGQRLSTSVIQNDSILIPVSVLEQFQHSAKAVGFELVISQEEPASFNAKRYAWDYGISPLYYTKNSPSVLNIVYDSAHIPSVIEGGYHANNNGLAGPAADAIDVALHKAAITGNETERGRLYAKAQKLIDAQYLSLPIFDQQTRLGFRSDVEGVKLLSPLGMPTFYDTWLDRS</sequence>
<evidence type="ECO:0000313" key="8">
    <source>
        <dbReference type="Proteomes" id="UP000012015"/>
    </source>
</evidence>
<evidence type="ECO:0000256" key="5">
    <source>
        <dbReference type="SAM" id="MobiDB-lite"/>
    </source>
</evidence>
<gene>
    <name evidence="7" type="ORF">ADIAG_02190</name>
</gene>
<dbReference type="PANTHER" id="PTHR30290:SF10">
    <property type="entry name" value="PERIPLASMIC OLIGOPEPTIDE-BINDING PROTEIN-RELATED"/>
    <property type="match status" value="1"/>
</dbReference>
<evidence type="ECO:0000256" key="4">
    <source>
        <dbReference type="ARBA" id="ARBA00022729"/>
    </source>
</evidence>
<comment type="subcellular location">
    <subcellularLocation>
        <location evidence="1">Cell envelope</location>
    </subcellularLocation>
</comment>
<keyword evidence="8" id="KW-1185">Reference proteome</keyword>
<reference evidence="7 8" key="1">
    <citation type="journal article" date="2013" name="Genome Announc.">
        <title>Draft Genome Sequence of Arthrobacter gangotriensis Strain Lz1yT, Isolated from a Penguin Rookery Soil Sample Collected in Antarctica, near the Indian Station Dakshin Gangotri.</title>
        <authorList>
            <person name="Shivaji S."/>
            <person name="Ara S."/>
            <person name="Bandi S."/>
            <person name="Singh A."/>
            <person name="Kumar Pinnaka A."/>
        </authorList>
    </citation>
    <scope>NUCLEOTIDE SEQUENCE [LARGE SCALE GENOMIC DNA]</scope>
    <source>
        <strain evidence="7 8">Lz1y</strain>
    </source>
</reference>
<feature type="domain" description="Solute-binding protein family 5" evidence="6">
    <location>
        <begin position="113"/>
        <end position="481"/>
    </location>
</feature>
<dbReference type="Gene3D" id="3.10.105.10">
    <property type="entry name" value="Dipeptide-binding Protein, Domain 3"/>
    <property type="match status" value="1"/>
</dbReference>
<dbReference type="Pfam" id="PF00496">
    <property type="entry name" value="SBP_bac_5"/>
    <property type="match status" value="1"/>
</dbReference>
<dbReference type="GO" id="GO:0015833">
    <property type="term" value="P:peptide transport"/>
    <property type="evidence" value="ECO:0007669"/>
    <property type="project" value="TreeGrafter"/>
</dbReference>
<dbReference type="Gene3D" id="3.40.190.10">
    <property type="entry name" value="Periplasmic binding protein-like II"/>
    <property type="match status" value="1"/>
</dbReference>
<dbReference type="EMBL" id="AOCK01000005">
    <property type="protein sequence ID" value="EMQ98760.1"/>
    <property type="molecule type" value="Genomic_DNA"/>
</dbReference>
<dbReference type="GO" id="GO:0030313">
    <property type="term" value="C:cell envelope"/>
    <property type="evidence" value="ECO:0007669"/>
    <property type="project" value="UniProtKB-SubCell"/>
</dbReference>
<dbReference type="Proteomes" id="UP000012015">
    <property type="component" value="Unassembled WGS sequence"/>
</dbReference>
<evidence type="ECO:0000256" key="3">
    <source>
        <dbReference type="ARBA" id="ARBA00022448"/>
    </source>
</evidence>
<dbReference type="STRING" id="1276920.ADIAG_02190"/>